<accession>A0A0K2AKA9</accession>
<feature type="compositionally biased region" description="Polar residues" evidence="1">
    <location>
        <begin position="125"/>
        <end position="137"/>
    </location>
</feature>
<evidence type="ECO:0000313" key="3">
    <source>
        <dbReference type="EMBL" id="AKZ53351.1"/>
    </source>
</evidence>
<dbReference type="AlphaFoldDB" id="A0A0K2AKA9"/>
<feature type="compositionally biased region" description="Basic and acidic residues" evidence="1">
    <location>
        <begin position="30"/>
        <end position="48"/>
    </location>
</feature>
<dbReference type="Gene3D" id="1.20.5.1930">
    <property type="match status" value="1"/>
</dbReference>
<dbReference type="Proteomes" id="UP000061018">
    <property type="component" value="Chromosome"/>
</dbReference>
<dbReference type="KEGG" id="samb:SAM23877_0302"/>
<evidence type="ECO:0000256" key="1">
    <source>
        <dbReference type="SAM" id="MobiDB-lite"/>
    </source>
</evidence>
<dbReference type="EMBL" id="CP012382">
    <property type="protein sequence ID" value="AKZ53351.1"/>
    <property type="molecule type" value="Genomic_DNA"/>
</dbReference>
<feature type="region of interest" description="Disordered" evidence="1">
    <location>
        <begin position="94"/>
        <end position="137"/>
    </location>
</feature>
<dbReference type="Pfam" id="PF07730">
    <property type="entry name" value="HisKA_3"/>
    <property type="match status" value="1"/>
</dbReference>
<dbReference type="GO" id="GO:0016020">
    <property type="term" value="C:membrane"/>
    <property type="evidence" value="ECO:0007669"/>
    <property type="project" value="InterPro"/>
</dbReference>
<dbReference type="GO" id="GO:0046983">
    <property type="term" value="F:protein dimerization activity"/>
    <property type="evidence" value="ECO:0007669"/>
    <property type="project" value="InterPro"/>
</dbReference>
<dbReference type="RefSeq" id="WP_425314745.1">
    <property type="nucleotide sequence ID" value="NZ_CP012382.1"/>
</dbReference>
<sequence length="137" mass="14947">MAGSAGTSRALGDGEDGHRRRLATAPGRVRARDPRAAVHARQRTEQQELRAERQLLAARAAERTTIARELHDRVAHHVTSMVLRVGVARIRCSRPEPAVSSSRTPHQASSWTPYAGSPTERPPSAGTSLTASQYRRP</sequence>
<dbReference type="InterPro" id="IPR011712">
    <property type="entry name" value="Sig_transdc_His_kin_sub3_dim/P"/>
</dbReference>
<name>A0A0K2AKA9_STRA7</name>
<feature type="compositionally biased region" description="Polar residues" evidence="1">
    <location>
        <begin position="99"/>
        <end position="112"/>
    </location>
</feature>
<evidence type="ECO:0000313" key="4">
    <source>
        <dbReference type="Proteomes" id="UP000061018"/>
    </source>
</evidence>
<feature type="region of interest" description="Disordered" evidence="1">
    <location>
        <begin position="1"/>
        <end position="48"/>
    </location>
</feature>
<gene>
    <name evidence="3" type="ORF">SAM23877_0302</name>
</gene>
<reference evidence="4" key="1">
    <citation type="journal article" date="2015" name="J. Biotechnol.">
        <title>Complete genome sequence of Streptomyces ambofaciens ATCC 23877, the spiramycin producer.</title>
        <authorList>
            <person name="Thibessard A."/>
            <person name="Haas D."/>
            <person name="Gerbaud C."/>
            <person name="Aigle B."/>
            <person name="Lautru S."/>
            <person name="Pernodet J.L."/>
            <person name="Leblond P."/>
        </authorList>
    </citation>
    <scope>NUCLEOTIDE SEQUENCE [LARGE SCALE GENOMIC DNA]</scope>
    <source>
        <strain evidence="4">ATCC 23877 / 3486 / DSM 40053 / JCM 4204 / NBRC 12836 / NRRL B-2516</strain>
    </source>
</reference>
<evidence type="ECO:0000259" key="2">
    <source>
        <dbReference type="Pfam" id="PF07730"/>
    </source>
</evidence>
<proteinExistence type="predicted"/>
<feature type="domain" description="Signal transduction histidine kinase subgroup 3 dimerisation and phosphoacceptor" evidence="2">
    <location>
        <begin position="62"/>
        <end position="96"/>
    </location>
</feature>
<protein>
    <recommendedName>
        <fullName evidence="2">Signal transduction histidine kinase subgroup 3 dimerisation and phosphoacceptor domain-containing protein</fullName>
    </recommendedName>
</protein>
<organism evidence="3 4">
    <name type="scientific">Streptomyces ambofaciens (strain ATCC 23877 / 3486 / DSM 40053 / JCM 4204 / NBRC 12836 / NRRL B-2516)</name>
    <dbReference type="NCBI Taxonomy" id="278992"/>
    <lineage>
        <taxon>Bacteria</taxon>
        <taxon>Bacillati</taxon>
        <taxon>Actinomycetota</taxon>
        <taxon>Actinomycetes</taxon>
        <taxon>Kitasatosporales</taxon>
        <taxon>Streptomycetaceae</taxon>
        <taxon>Streptomyces</taxon>
    </lineage>
</organism>
<dbReference type="GO" id="GO:0000155">
    <property type="term" value="F:phosphorelay sensor kinase activity"/>
    <property type="evidence" value="ECO:0007669"/>
    <property type="project" value="InterPro"/>
</dbReference>